<reference evidence="1 2" key="1">
    <citation type="journal article" date="2013" name="Mar. Genomics">
        <title>Expression of sulfatases in Rhodopirellula baltica and the diversity of sulfatases in the genus Rhodopirellula.</title>
        <authorList>
            <person name="Wegner C.E."/>
            <person name="Richter-Heitmann T."/>
            <person name="Klindworth A."/>
            <person name="Klockow C."/>
            <person name="Richter M."/>
            <person name="Achstetter T."/>
            <person name="Glockner F.O."/>
            <person name="Harder J."/>
        </authorList>
    </citation>
    <scope>NUCLEOTIDE SEQUENCE [LARGE SCALE GENOMIC DNA]</scope>
    <source>
        <strain evidence="1 2">SWK14</strain>
    </source>
</reference>
<protein>
    <submittedName>
        <fullName evidence="1">Uncharacterized protein</fullName>
    </submittedName>
</protein>
<dbReference type="PATRIC" id="fig|993516.3.peg.1258"/>
<evidence type="ECO:0000313" key="2">
    <source>
        <dbReference type="Proteomes" id="UP000010959"/>
    </source>
</evidence>
<dbReference type="EMBL" id="AMWG01000022">
    <property type="protein sequence ID" value="ELP34898.1"/>
    <property type="molecule type" value="Genomic_DNA"/>
</dbReference>
<gene>
    <name evidence="1" type="ORF">RBSWK_01191</name>
</gene>
<evidence type="ECO:0000313" key="1">
    <source>
        <dbReference type="EMBL" id="ELP34898.1"/>
    </source>
</evidence>
<proteinExistence type="predicted"/>
<dbReference type="AlphaFoldDB" id="L7CLP9"/>
<sequence length="41" mass="4203">MVSPQEMIGAVDGNGSITSNLTACSLQESNARASTCEITQS</sequence>
<dbReference type="Proteomes" id="UP000010959">
    <property type="component" value="Unassembled WGS sequence"/>
</dbReference>
<organism evidence="1 2">
    <name type="scientific">Rhodopirellula baltica SWK14</name>
    <dbReference type="NCBI Taxonomy" id="993516"/>
    <lineage>
        <taxon>Bacteria</taxon>
        <taxon>Pseudomonadati</taxon>
        <taxon>Planctomycetota</taxon>
        <taxon>Planctomycetia</taxon>
        <taxon>Pirellulales</taxon>
        <taxon>Pirellulaceae</taxon>
        <taxon>Rhodopirellula</taxon>
    </lineage>
</organism>
<accession>L7CLP9</accession>
<comment type="caution">
    <text evidence="1">The sequence shown here is derived from an EMBL/GenBank/DDBJ whole genome shotgun (WGS) entry which is preliminary data.</text>
</comment>
<name>L7CLP9_RHOBT</name>